<dbReference type="InterPro" id="IPR046342">
    <property type="entry name" value="CBS_dom_sf"/>
</dbReference>
<keyword evidence="2" id="KW-0472">Membrane</keyword>
<dbReference type="SMART" id="SM00116">
    <property type="entry name" value="CBS"/>
    <property type="match status" value="2"/>
</dbReference>
<dbReference type="CDD" id="cd02205">
    <property type="entry name" value="CBS_pair_SF"/>
    <property type="match status" value="1"/>
</dbReference>
<dbReference type="Pfam" id="PF04982">
    <property type="entry name" value="TM_HPP"/>
    <property type="match status" value="1"/>
</dbReference>
<accession>A0A9E7D6N0</accession>
<dbReference type="PANTHER" id="PTHR33741:SF5">
    <property type="entry name" value="TRANSMEMBRANE PROTEIN DDB_G0269096-RELATED"/>
    <property type="match status" value="1"/>
</dbReference>
<evidence type="ECO:0000259" key="3">
    <source>
        <dbReference type="PROSITE" id="PS51371"/>
    </source>
</evidence>
<feature type="transmembrane region" description="Helical" evidence="2">
    <location>
        <begin position="21"/>
        <end position="44"/>
    </location>
</feature>
<dbReference type="InterPro" id="IPR000644">
    <property type="entry name" value="CBS_dom"/>
</dbReference>
<sequence length="346" mass="36145">MSVSSRLRLFRPILAGASLRDRLLACAGALVGIALTGLICAFAATDPQHLLWLVPPMGASAVLLFAVPSSPMAQPWPAIGGNTLSALVGVLVAHLMPLSPLSAGIAVGGAIAVMSLLRCLHPPGGAAALVGLFAGATSGFVFPFLPVGANAVVLVASAWVYHRFSGHVYPHVPAPPAKPAKEMPWTFSKADLAAALERTGETFDIDVNDLERLLRDMEQGALARSYRDLSCADVMHAGIIAAQLSMTVEEVRALLVQHDVRRLPVLDDAGRIVGAVGLRELVSPATTLVEAMTPASTAAPDTPAIALLDRFAKDRVHAVFIIDAAGRPLGVVTEADWLAILRRGLA</sequence>
<dbReference type="KEGG" id="apol:K9D25_19645"/>
<name>A0A9E7D6N0_9HYPH</name>
<feature type="transmembrane region" description="Helical" evidence="2">
    <location>
        <begin position="132"/>
        <end position="161"/>
    </location>
</feature>
<feature type="domain" description="CBS" evidence="3">
    <location>
        <begin position="291"/>
        <end position="346"/>
    </location>
</feature>
<evidence type="ECO:0000256" key="1">
    <source>
        <dbReference type="PROSITE-ProRule" id="PRU00703"/>
    </source>
</evidence>
<proteinExistence type="predicted"/>
<protein>
    <submittedName>
        <fullName evidence="4">HPP family protein</fullName>
    </submittedName>
</protein>
<keyword evidence="2" id="KW-1133">Transmembrane helix</keyword>
<dbReference type="Pfam" id="PF00571">
    <property type="entry name" value="CBS"/>
    <property type="match status" value="2"/>
</dbReference>
<dbReference type="Gene3D" id="3.10.580.10">
    <property type="entry name" value="CBS-domain"/>
    <property type="match status" value="2"/>
</dbReference>
<feature type="transmembrane region" description="Helical" evidence="2">
    <location>
        <begin position="50"/>
        <end position="67"/>
    </location>
</feature>
<dbReference type="Proteomes" id="UP000831684">
    <property type="component" value="Chromosome"/>
</dbReference>
<evidence type="ECO:0000256" key="2">
    <source>
        <dbReference type="SAM" id="Phobius"/>
    </source>
</evidence>
<keyword evidence="2" id="KW-0812">Transmembrane</keyword>
<dbReference type="AlphaFoldDB" id="A0A9E7D6N0"/>
<organism evidence="4 5">
    <name type="scientific">Ancylobacter polymorphus</name>
    <dbReference type="NCBI Taxonomy" id="223390"/>
    <lineage>
        <taxon>Bacteria</taxon>
        <taxon>Pseudomonadati</taxon>
        <taxon>Pseudomonadota</taxon>
        <taxon>Alphaproteobacteria</taxon>
        <taxon>Hyphomicrobiales</taxon>
        <taxon>Xanthobacteraceae</taxon>
        <taxon>Ancylobacter</taxon>
    </lineage>
</organism>
<dbReference type="SUPFAM" id="SSF54631">
    <property type="entry name" value="CBS-domain pair"/>
    <property type="match status" value="1"/>
</dbReference>
<evidence type="ECO:0000313" key="4">
    <source>
        <dbReference type="EMBL" id="UOK70896.1"/>
    </source>
</evidence>
<keyword evidence="1" id="KW-0129">CBS domain</keyword>
<dbReference type="PROSITE" id="PS51371">
    <property type="entry name" value="CBS"/>
    <property type="match status" value="2"/>
</dbReference>
<dbReference type="EMBL" id="CP083239">
    <property type="protein sequence ID" value="UOK70896.1"/>
    <property type="molecule type" value="Genomic_DNA"/>
</dbReference>
<dbReference type="PANTHER" id="PTHR33741">
    <property type="entry name" value="TRANSMEMBRANE PROTEIN DDB_G0269096-RELATED"/>
    <property type="match status" value="1"/>
</dbReference>
<reference evidence="4" key="1">
    <citation type="submission" date="2021-09" db="EMBL/GenBank/DDBJ databases">
        <title>Network and meta-omics reveal the key degrader and cooperation patterns in an efficient 1,4-dioxane-degrading microbial community.</title>
        <authorList>
            <person name="Dai C."/>
        </authorList>
    </citation>
    <scope>NUCLEOTIDE SEQUENCE</scope>
    <source>
        <strain evidence="4">ZM13</strain>
    </source>
</reference>
<dbReference type="RefSeq" id="WP_244377591.1">
    <property type="nucleotide sequence ID" value="NZ_CP083239.1"/>
</dbReference>
<gene>
    <name evidence="4" type="ORF">K9D25_19645</name>
</gene>
<evidence type="ECO:0000313" key="5">
    <source>
        <dbReference type="Proteomes" id="UP000831684"/>
    </source>
</evidence>
<feature type="domain" description="CBS" evidence="3">
    <location>
        <begin position="235"/>
        <end position="283"/>
    </location>
</feature>
<dbReference type="InterPro" id="IPR058581">
    <property type="entry name" value="TM_HPP"/>
</dbReference>
<dbReference type="InterPro" id="IPR007065">
    <property type="entry name" value="HPP"/>
</dbReference>